<protein>
    <submittedName>
        <fullName evidence="2">Uncharacterized protein</fullName>
    </submittedName>
</protein>
<sequence length="137" mass="15588">SNGDVFPKSLQLIHCSGQLCTDCSVHFEANLEEKTALNLEAVRLSDDVEKLYANDDSIVVESVHLLKLYSQIRFSTVIQQNVLILFEQIDKLGFFHFAKIRASFDFVFTFFGRLNIQKATAARMAPGHKMIEHLLIK</sequence>
<name>A0A915J0V7_ROMCU</name>
<proteinExistence type="predicted"/>
<accession>A0A915J0V7</accession>
<evidence type="ECO:0000313" key="2">
    <source>
        <dbReference type="WBParaSite" id="nRc.2.0.1.t19327-RA"/>
    </source>
</evidence>
<dbReference type="WBParaSite" id="nRc.2.0.1.t19327-RA">
    <property type="protein sequence ID" value="nRc.2.0.1.t19327-RA"/>
    <property type="gene ID" value="nRc.2.0.1.g19327"/>
</dbReference>
<keyword evidence="1" id="KW-1185">Reference proteome</keyword>
<dbReference type="Proteomes" id="UP000887565">
    <property type="component" value="Unplaced"/>
</dbReference>
<evidence type="ECO:0000313" key="1">
    <source>
        <dbReference type="Proteomes" id="UP000887565"/>
    </source>
</evidence>
<dbReference type="AlphaFoldDB" id="A0A915J0V7"/>
<reference evidence="2" key="1">
    <citation type="submission" date="2022-11" db="UniProtKB">
        <authorList>
            <consortium name="WormBaseParasite"/>
        </authorList>
    </citation>
    <scope>IDENTIFICATION</scope>
</reference>
<organism evidence="1 2">
    <name type="scientific">Romanomermis culicivorax</name>
    <name type="common">Nematode worm</name>
    <dbReference type="NCBI Taxonomy" id="13658"/>
    <lineage>
        <taxon>Eukaryota</taxon>
        <taxon>Metazoa</taxon>
        <taxon>Ecdysozoa</taxon>
        <taxon>Nematoda</taxon>
        <taxon>Enoplea</taxon>
        <taxon>Dorylaimia</taxon>
        <taxon>Mermithida</taxon>
        <taxon>Mermithoidea</taxon>
        <taxon>Mermithidae</taxon>
        <taxon>Romanomermis</taxon>
    </lineage>
</organism>